<evidence type="ECO:0000259" key="6">
    <source>
        <dbReference type="Pfam" id="PF08546"/>
    </source>
</evidence>
<comment type="pathway">
    <text evidence="4">Cofactor biosynthesis; (R)-pantothenate biosynthesis; (R)-pantoate from 3-methyl-2-oxobutanoate: step 2/2.</text>
</comment>
<evidence type="ECO:0000313" key="8">
    <source>
        <dbReference type="Proteomes" id="UP000500953"/>
    </source>
</evidence>
<protein>
    <recommendedName>
        <fullName evidence="4">2-dehydropantoate 2-reductase</fullName>
        <ecNumber evidence="4">1.1.1.169</ecNumber>
    </recommendedName>
    <alternativeName>
        <fullName evidence="4">Ketopantoate reductase</fullName>
    </alternativeName>
</protein>
<dbReference type="FunFam" id="1.10.1040.10:FF:000017">
    <property type="entry name" value="2-dehydropantoate 2-reductase"/>
    <property type="match status" value="1"/>
</dbReference>
<dbReference type="SUPFAM" id="SSF51735">
    <property type="entry name" value="NAD(P)-binding Rossmann-fold domains"/>
    <property type="match status" value="1"/>
</dbReference>
<dbReference type="Pfam" id="PF02558">
    <property type="entry name" value="ApbA"/>
    <property type="match status" value="1"/>
</dbReference>
<evidence type="ECO:0000259" key="5">
    <source>
        <dbReference type="Pfam" id="PF02558"/>
    </source>
</evidence>
<dbReference type="InterPro" id="IPR036291">
    <property type="entry name" value="NAD(P)-bd_dom_sf"/>
</dbReference>
<evidence type="ECO:0000256" key="1">
    <source>
        <dbReference type="ARBA" id="ARBA00007870"/>
    </source>
</evidence>
<dbReference type="GO" id="GO:0015940">
    <property type="term" value="P:pantothenate biosynthetic process"/>
    <property type="evidence" value="ECO:0007669"/>
    <property type="project" value="UniProtKB-UniPathway"/>
</dbReference>
<dbReference type="PANTHER" id="PTHR21708">
    <property type="entry name" value="PROBABLE 2-DEHYDROPANTOATE 2-REDUCTASE"/>
    <property type="match status" value="1"/>
</dbReference>
<dbReference type="GO" id="GO:0005737">
    <property type="term" value="C:cytoplasm"/>
    <property type="evidence" value="ECO:0007669"/>
    <property type="project" value="TreeGrafter"/>
</dbReference>
<sequence length="319" mass="33325">MRCRRSWCREGDGVRAGGIGLYFAAVLGAARHEVTVVGRESTVAAAGRAPLVLTRGGERLEVPGVAAVSAVSEIAEPPDLVVVSVKAWQVREAAAALAPVLGPRTVVLPLQNGVEASGELVAALGPGGVLGASCVVIAQRTEPWAVTCLGPDATLEIGPATADFDAALDPVVAALTEAGVGITRSEDISATLWRKLMLISSYGGVGALSRQPVGLTASCPQTRELVRAAMIEVLRVARAKDVRLADADVDRMMKVFEGFSPDTTSSMQRDLLAGRPSELEYQNGAVVRFGRETGVPTPIHETVYASQLPGELAARRELT</sequence>
<evidence type="ECO:0000256" key="3">
    <source>
        <dbReference type="ARBA" id="ARBA00023002"/>
    </source>
</evidence>
<dbReference type="GO" id="GO:0008677">
    <property type="term" value="F:2-dehydropantoate 2-reductase activity"/>
    <property type="evidence" value="ECO:0007669"/>
    <property type="project" value="UniProtKB-EC"/>
</dbReference>
<dbReference type="InterPro" id="IPR013332">
    <property type="entry name" value="KPR_N"/>
</dbReference>
<dbReference type="Pfam" id="PF08546">
    <property type="entry name" value="ApbA_C"/>
    <property type="match status" value="1"/>
</dbReference>
<dbReference type="InterPro" id="IPR003710">
    <property type="entry name" value="ApbA"/>
</dbReference>
<keyword evidence="4" id="KW-0566">Pantothenate biosynthesis</keyword>
<comment type="similarity">
    <text evidence="1 4">Belongs to the ketopantoate reductase family.</text>
</comment>
<feature type="domain" description="Ketopantoate reductase C-terminal" evidence="6">
    <location>
        <begin position="187"/>
        <end position="305"/>
    </location>
</feature>
<dbReference type="EMBL" id="CP046173">
    <property type="protein sequence ID" value="QIS21665.1"/>
    <property type="molecule type" value="Genomic_DNA"/>
</dbReference>
<keyword evidence="2 4" id="KW-0521">NADP</keyword>
<dbReference type="PANTHER" id="PTHR21708:SF26">
    <property type="entry name" value="2-DEHYDROPANTOATE 2-REDUCTASE"/>
    <property type="match status" value="1"/>
</dbReference>
<accession>A0A6G9Z7S3</accession>
<evidence type="ECO:0000313" key="7">
    <source>
        <dbReference type="EMBL" id="QIS21665.1"/>
    </source>
</evidence>
<dbReference type="AlphaFoldDB" id="A0A6G9Z7S3"/>
<evidence type="ECO:0000256" key="4">
    <source>
        <dbReference type="RuleBase" id="RU362068"/>
    </source>
</evidence>
<dbReference type="EC" id="1.1.1.169" evidence="4"/>
<evidence type="ECO:0000256" key="2">
    <source>
        <dbReference type="ARBA" id="ARBA00022857"/>
    </source>
</evidence>
<dbReference type="UniPathway" id="UPA00028">
    <property type="reaction ID" value="UER00004"/>
</dbReference>
<dbReference type="InterPro" id="IPR051402">
    <property type="entry name" value="KPR-Related"/>
</dbReference>
<proteinExistence type="inferred from homology"/>
<dbReference type="SUPFAM" id="SSF48179">
    <property type="entry name" value="6-phosphogluconate dehydrogenase C-terminal domain-like"/>
    <property type="match status" value="1"/>
</dbReference>
<dbReference type="InterPro" id="IPR013752">
    <property type="entry name" value="KPA_reductase"/>
</dbReference>
<dbReference type="InterPro" id="IPR013328">
    <property type="entry name" value="6PGD_dom2"/>
</dbReference>
<comment type="function">
    <text evidence="4">Catalyzes the NADPH-dependent reduction of ketopantoate into pantoic acid.</text>
</comment>
<dbReference type="NCBIfam" id="TIGR00745">
    <property type="entry name" value="apbA_panE"/>
    <property type="match status" value="1"/>
</dbReference>
<dbReference type="InterPro" id="IPR008927">
    <property type="entry name" value="6-PGluconate_DH-like_C_sf"/>
</dbReference>
<reference evidence="7 8" key="1">
    <citation type="journal article" date="2019" name="ACS Chem. Biol.">
        <title>Identification and Mobilization of a Cryptic Antibiotic Biosynthesis Gene Locus from a Human-Pathogenic Nocardia Isolate.</title>
        <authorList>
            <person name="Herisse M."/>
            <person name="Ishida K."/>
            <person name="Porter J.L."/>
            <person name="Howden B."/>
            <person name="Hertweck C."/>
            <person name="Stinear T.P."/>
            <person name="Pidot S.J."/>
        </authorList>
    </citation>
    <scope>NUCLEOTIDE SEQUENCE [LARGE SCALE GENOMIC DNA]</scope>
    <source>
        <strain evidence="7 8">AUSMDU00012715</strain>
    </source>
</reference>
<feature type="domain" description="Ketopantoate reductase N-terminal" evidence="5">
    <location>
        <begin position="16"/>
        <end position="160"/>
    </location>
</feature>
<gene>
    <name evidence="7" type="ORF">F6W96_28335</name>
</gene>
<dbReference type="Gene3D" id="3.40.50.720">
    <property type="entry name" value="NAD(P)-binding Rossmann-like Domain"/>
    <property type="match status" value="1"/>
</dbReference>
<keyword evidence="3 4" id="KW-0560">Oxidoreductase</keyword>
<dbReference type="RefSeq" id="WP_167491855.1">
    <property type="nucleotide sequence ID" value="NZ_CP046173.1"/>
</dbReference>
<dbReference type="Gene3D" id="1.10.1040.10">
    <property type="entry name" value="N-(1-d-carboxylethyl)-l-norvaline Dehydrogenase, domain 2"/>
    <property type="match status" value="1"/>
</dbReference>
<name>A0A6G9Z7S3_9NOCA</name>
<comment type="catalytic activity">
    <reaction evidence="4">
        <text>(R)-pantoate + NADP(+) = 2-dehydropantoate + NADPH + H(+)</text>
        <dbReference type="Rhea" id="RHEA:16233"/>
        <dbReference type="ChEBI" id="CHEBI:11561"/>
        <dbReference type="ChEBI" id="CHEBI:15378"/>
        <dbReference type="ChEBI" id="CHEBI:15980"/>
        <dbReference type="ChEBI" id="CHEBI:57783"/>
        <dbReference type="ChEBI" id="CHEBI:58349"/>
        <dbReference type="EC" id="1.1.1.169"/>
    </reaction>
</comment>
<organism evidence="7 8">
    <name type="scientific">Nocardia terpenica</name>
    <dbReference type="NCBI Taxonomy" id="455432"/>
    <lineage>
        <taxon>Bacteria</taxon>
        <taxon>Bacillati</taxon>
        <taxon>Actinomycetota</taxon>
        <taxon>Actinomycetes</taxon>
        <taxon>Mycobacteriales</taxon>
        <taxon>Nocardiaceae</taxon>
        <taxon>Nocardia</taxon>
    </lineage>
</organism>
<dbReference type="Proteomes" id="UP000500953">
    <property type="component" value="Chromosome"/>
</dbReference>